<reference evidence="2 3" key="1">
    <citation type="submission" date="2022-11" db="EMBL/GenBank/DDBJ databases">
        <title>Whole genome sequence of Eschrichtius robustus ER-17-0199.</title>
        <authorList>
            <person name="Bruniche-Olsen A."/>
            <person name="Black A.N."/>
            <person name="Fields C.J."/>
            <person name="Walden K."/>
            <person name="Dewoody J.A."/>
        </authorList>
    </citation>
    <scope>NUCLEOTIDE SEQUENCE [LARGE SCALE GENOMIC DNA]</scope>
    <source>
        <strain evidence="2">ER-17-0199</strain>
        <tissue evidence="2">Blubber</tissue>
    </source>
</reference>
<protein>
    <submittedName>
        <fullName evidence="2">Uncharacterized protein</fullName>
    </submittedName>
</protein>
<evidence type="ECO:0000313" key="2">
    <source>
        <dbReference type="EMBL" id="KAJ8778810.1"/>
    </source>
</evidence>
<sequence>MSDSGCESGPLRKGSRHVKGEDRSKVTSRSTGLDTALSQPAESRSPPEARPLSPARECGVKGKRPARHSSFSGLSSGDSVLRETDDGQFDQEDGVTQVTCM</sequence>
<feature type="compositionally biased region" description="Polar residues" evidence="1">
    <location>
        <begin position="27"/>
        <end position="42"/>
    </location>
</feature>
<gene>
    <name evidence="2" type="ORF">J1605_013044</name>
</gene>
<feature type="region of interest" description="Disordered" evidence="1">
    <location>
        <begin position="1"/>
        <end position="101"/>
    </location>
</feature>
<keyword evidence="3" id="KW-1185">Reference proteome</keyword>
<comment type="caution">
    <text evidence="2">The sequence shown here is derived from an EMBL/GenBank/DDBJ whole genome shotgun (WGS) entry which is preliminary data.</text>
</comment>
<dbReference type="Proteomes" id="UP001159641">
    <property type="component" value="Unassembled WGS sequence"/>
</dbReference>
<accession>A0AB34GJC3</accession>
<evidence type="ECO:0000256" key="1">
    <source>
        <dbReference type="SAM" id="MobiDB-lite"/>
    </source>
</evidence>
<proteinExistence type="predicted"/>
<evidence type="ECO:0000313" key="3">
    <source>
        <dbReference type="Proteomes" id="UP001159641"/>
    </source>
</evidence>
<dbReference type="EMBL" id="JAIQCJ010002233">
    <property type="protein sequence ID" value="KAJ8778810.1"/>
    <property type="molecule type" value="Genomic_DNA"/>
</dbReference>
<dbReference type="AlphaFoldDB" id="A0AB34GJC3"/>
<feature type="compositionally biased region" description="Low complexity" evidence="1">
    <location>
        <begin position="69"/>
        <end position="79"/>
    </location>
</feature>
<name>A0AB34GJC3_ESCRO</name>
<organism evidence="2 3">
    <name type="scientific">Eschrichtius robustus</name>
    <name type="common">California gray whale</name>
    <name type="synonym">Eschrichtius gibbosus</name>
    <dbReference type="NCBI Taxonomy" id="9764"/>
    <lineage>
        <taxon>Eukaryota</taxon>
        <taxon>Metazoa</taxon>
        <taxon>Chordata</taxon>
        <taxon>Craniata</taxon>
        <taxon>Vertebrata</taxon>
        <taxon>Euteleostomi</taxon>
        <taxon>Mammalia</taxon>
        <taxon>Eutheria</taxon>
        <taxon>Laurasiatheria</taxon>
        <taxon>Artiodactyla</taxon>
        <taxon>Whippomorpha</taxon>
        <taxon>Cetacea</taxon>
        <taxon>Mysticeti</taxon>
        <taxon>Eschrichtiidae</taxon>
        <taxon>Eschrichtius</taxon>
    </lineage>
</organism>